<name>A0A318XFP1_9FIRM</name>
<evidence type="ECO:0000313" key="3">
    <source>
        <dbReference type="Proteomes" id="UP000248132"/>
    </source>
</evidence>
<dbReference type="GO" id="GO:0018169">
    <property type="term" value="F:ribosomal S6-glutamic acid ligase activity"/>
    <property type="evidence" value="ECO:0007669"/>
    <property type="project" value="TreeGrafter"/>
</dbReference>
<dbReference type="PANTHER" id="PTHR21621:SF7">
    <property type="entry name" value="RIBOSOMAL PROTEIN BS6--L-GLUTAMATE LIGASE"/>
    <property type="match status" value="1"/>
</dbReference>
<dbReference type="Proteomes" id="UP000248132">
    <property type="component" value="Unassembled WGS sequence"/>
</dbReference>
<evidence type="ECO:0000259" key="1">
    <source>
        <dbReference type="Pfam" id="PF08443"/>
    </source>
</evidence>
<dbReference type="SUPFAM" id="SSF56059">
    <property type="entry name" value="Glutathione synthetase ATP-binding domain-like"/>
    <property type="match status" value="1"/>
</dbReference>
<organism evidence="2 3">
    <name type="scientific">Ruminiclostridium sufflavum DSM 19573</name>
    <dbReference type="NCBI Taxonomy" id="1121337"/>
    <lineage>
        <taxon>Bacteria</taxon>
        <taxon>Bacillati</taxon>
        <taxon>Bacillota</taxon>
        <taxon>Clostridia</taxon>
        <taxon>Eubacteriales</taxon>
        <taxon>Oscillospiraceae</taxon>
        <taxon>Ruminiclostridium</taxon>
    </lineage>
</organism>
<keyword evidence="3" id="KW-1185">Reference proteome</keyword>
<dbReference type="EMBL" id="QKMR01000036">
    <property type="protein sequence ID" value="PYG84277.1"/>
    <property type="molecule type" value="Genomic_DNA"/>
</dbReference>
<dbReference type="PANTHER" id="PTHR21621">
    <property type="entry name" value="RIBOSOMAL PROTEIN S6 MODIFICATION PROTEIN"/>
    <property type="match status" value="1"/>
</dbReference>
<dbReference type="RefSeq" id="WP_165835629.1">
    <property type="nucleotide sequence ID" value="NZ_QKMR01000036.1"/>
</dbReference>
<dbReference type="GO" id="GO:0009432">
    <property type="term" value="P:SOS response"/>
    <property type="evidence" value="ECO:0007669"/>
    <property type="project" value="TreeGrafter"/>
</dbReference>
<accession>A0A318XFP1</accession>
<evidence type="ECO:0000313" key="2">
    <source>
        <dbReference type="EMBL" id="PYG84277.1"/>
    </source>
</evidence>
<dbReference type="Pfam" id="PF08443">
    <property type="entry name" value="RimK"/>
    <property type="match status" value="1"/>
</dbReference>
<dbReference type="Gene3D" id="3.30.470.20">
    <property type="entry name" value="ATP-grasp fold, B domain"/>
    <property type="match status" value="1"/>
</dbReference>
<proteinExistence type="predicted"/>
<dbReference type="InterPro" id="IPR013651">
    <property type="entry name" value="ATP-grasp_RimK-type"/>
</dbReference>
<comment type="caution">
    <text evidence="2">The sequence shown here is derived from an EMBL/GenBank/DDBJ whole genome shotgun (WGS) entry which is preliminary data.</text>
</comment>
<dbReference type="AlphaFoldDB" id="A0A318XFP1"/>
<reference evidence="2 3" key="1">
    <citation type="submission" date="2018-06" db="EMBL/GenBank/DDBJ databases">
        <title>Genomic Encyclopedia of Type Strains, Phase I: the one thousand microbial genomes (KMG-I) project.</title>
        <authorList>
            <person name="Kyrpides N."/>
        </authorList>
    </citation>
    <scope>NUCLEOTIDE SEQUENCE [LARGE SCALE GENOMIC DNA]</scope>
    <source>
        <strain evidence="2 3">DSM 19573</strain>
    </source>
</reference>
<feature type="domain" description="ATP-grasp fold RimK-type" evidence="1">
    <location>
        <begin position="194"/>
        <end position="308"/>
    </location>
</feature>
<protein>
    <submittedName>
        <fullName evidence="2">RimK-like ATP-grasp domain-containing protein</fullName>
    </submittedName>
</protein>
<sequence>MNEVDHLIISNTIDYSTDLICIQFQKRGLNYLRINRDKFLECNITYSIPDDSLIVKTTDEEYIIFGDSLKSIYFRAPVFLRSSKTYSLSQQLYRSQWSAFIRNLIVFDKCKWVNHLVSTYRAENKMYQLKVAKEVGFLIPDTIVGNCCTEFIKSSNFYIVKSLDTALFHDGNKELFTYSTKILGCELNDAELQEAPVIIQKYLEDKTDIRVTIVEDRLFPVKITKDSCGIEGDWRKMSKDLLEYSPITLPTDIENKIREIMKRLDLKFGGMDLILSNNNYYFIEVNPTGEWGWLKYESKLDIDIAIADCLSN</sequence>
<dbReference type="GO" id="GO:0005737">
    <property type="term" value="C:cytoplasm"/>
    <property type="evidence" value="ECO:0007669"/>
    <property type="project" value="TreeGrafter"/>
</dbReference>
<gene>
    <name evidence="2" type="ORF">LY28_03697</name>
</gene>